<evidence type="ECO:0000313" key="3">
    <source>
        <dbReference type="Proteomes" id="UP000253507"/>
    </source>
</evidence>
<feature type="region of interest" description="Disordered" evidence="1">
    <location>
        <begin position="374"/>
        <end position="402"/>
    </location>
</feature>
<accession>A0A367E946</accession>
<gene>
    <name evidence="2" type="ORF">DQ392_25905</name>
</gene>
<name>A0A367E946_9ACTN</name>
<dbReference type="AlphaFoldDB" id="A0A367E946"/>
<proteinExistence type="predicted"/>
<evidence type="ECO:0000256" key="1">
    <source>
        <dbReference type="SAM" id="MobiDB-lite"/>
    </source>
</evidence>
<reference evidence="2 3" key="1">
    <citation type="submission" date="2018-06" db="EMBL/GenBank/DDBJ databases">
        <title>Streptomyces reniochalinae sp. nov. and Streptomyces diacarnus sp. nov. from marine sponges.</title>
        <authorList>
            <person name="Li L."/>
        </authorList>
    </citation>
    <scope>NUCLEOTIDE SEQUENCE [LARGE SCALE GENOMIC DNA]</scope>
    <source>
        <strain evidence="2 3">LHW50302</strain>
    </source>
</reference>
<protein>
    <submittedName>
        <fullName evidence="2">DUF4185 domain-containing protein</fullName>
    </submittedName>
</protein>
<dbReference type="Proteomes" id="UP000253507">
    <property type="component" value="Unassembled WGS sequence"/>
</dbReference>
<comment type="caution">
    <text evidence="2">The sequence shown here is derived from an EMBL/GenBank/DDBJ whole genome shotgun (WGS) entry which is preliminary data.</text>
</comment>
<dbReference type="EMBL" id="QOIM01000042">
    <property type="protein sequence ID" value="RCG14574.1"/>
    <property type="molecule type" value="Genomic_DNA"/>
</dbReference>
<sequence>MRRQGRFTSGRNRPGGPEGRRWRLGVGLVAVLVLLGVGLSVPGDEATRGCSGARVTGWRQDERATAELARYGNDNARPDDWTGGDGTRSVRLPDGRTLWLFADTFLDQVFDAGGYRSRRPDPVWVRNSAQVMSEDGRFERTLLGGTDARPAALFGGTATADGREVWRWPVQAVVERRRPGAREKVVRVLLWQREAGSAPWVFGVPRATEVATFSLPELRLEGITTLDRPRRTDPERRVLYGTSALSRGRWTYVFGADEGSVEGKASRAHVARVPRGELDDPEAWQYWSGSPAVDPSGGGWRSEPAGSEPILVGRTVQRGATGTYTVVWHGAGWLLLTMDAGAPDGGGITDVVSYWACSPTGPWRGPHRVAKPPLPEGAGRSGAVPYNPQAHPEFSRPGEGGGGDGLLLSYDVNVLGPDTGAIQRNVALYRPRFLRLDIEPTGASAGGPTGASAGRP</sequence>
<organism evidence="2 3">
    <name type="scientific">Streptomyces reniochalinae</name>
    <dbReference type="NCBI Taxonomy" id="2250578"/>
    <lineage>
        <taxon>Bacteria</taxon>
        <taxon>Bacillati</taxon>
        <taxon>Actinomycetota</taxon>
        <taxon>Actinomycetes</taxon>
        <taxon>Kitasatosporales</taxon>
        <taxon>Streptomycetaceae</taxon>
        <taxon>Streptomyces</taxon>
    </lineage>
</organism>
<evidence type="ECO:0000313" key="2">
    <source>
        <dbReference type="EMBL" id="RCG14574.1"/>
    </source>
</evidence>
<dbReference type="OrthoDB" id="5482597at2"/>
<keyword evidence="3" id="KW-1185">Reference proteome</keyword>